<reference evidence="3" key="1">
    <citation type="journal article" date="2014" name="Int. J. Syst. Evol. Microbiol.">
        <title>Complete genome of a new Firmicutes species belonging to the dominant human colonic microbiota ('Ruminococcus bicirculans') reveals two chromosomes and a selective capacity to utilize plant glucans.</title>
        <authorList>
            <consortium name="NISC Comparative Sequencing Program"/>
            <person name="Wegmann U."/>
            <person name="Louis P."/>
            <person name="Goesmann A."/>
            <person name="Henrissat B."/>
            <person name="Duncan S.H."/>
            <person name="Flint H.J."/>
        </authorList>
    </citation>
    <scope>NUCLEOTIDE SEQUENCE</scope>
    <source>
        <strain evidence="3">CGMCC 1.15931</strain>
    </source>
</reference>
<dbReference type="PRINTS" id="PR00301">
    <property type="entry name" value="HEATSHOCK70"/>
</dbReference>
<evidence type="ECO:0000313" key="6">
    <source>
        <dbReference type="Proteomes" id="UP000622638"/>
    </source>
</evidence>
<dbReference type="Pfam" id="PF00012">
    <property type="entry name" value="HSP70"/>
    <property type="match status" value="1"/>
</dbReference>
<protein>
    <submittedName>
        <fullName evidence="3">Heat-shock protein</fullName>
    </submittedName>
    <submittedName>
        <fullName evidence="4">Hsp70 family protein</fullName>
    </submittedName>
</protein>
<accession>A0A6I3SWH5</accession>
<dbReference type="Proteomes" id="UP000622638">
    <property type="component" value="Unassembled WGS sequence"/>
</dbReference>
<comment type="caution">
    <text evidence="4">The sequence shown here is derived from an EMBL/GenBank/DDBJ whole genome shotgun (WGS) entry which is preliminary data.</text>
</comment>
<dbReference type="OrthoDB" id="580874at2"/>
<proteinExistence type="predicted"/>
<organism evidence="4 5">
    <name type="scientific">Pseudoduganella buxea</name>
    <dbReference type="NCBI Taxonomy" id="1949069"/>
    <lineage>
        <taxon>Bacteria</taxon>
        <taxon>Pseudomonadati</taxon>
        <taxon>Pseudomonadota</taxon>
        <taxon>Betaproteobacteria</taxon>
        <taxon>Burkholderiales</taxon>
        <taxon>Oxalobacteraceae</taxon>
        <taxon>Telluria group</taxon>
        <taxon>Pseudoduganella</taxon>
    </lineage>
</organism>
<dbReference type="EMBL" id="WNKZ01000033">
    <property type="protein sequence ID" value="MTV53638.1"/>
    <property type="molecule type" value="Genomic_DNA"/>
</dbReference>
<dbReference type="CDD" id="cd10170">
    <property type="entry name" value="ASKHA_NBD_HSP70"/>
    <property type="match status" value="1"/>
</dbReference>
<dbReference type="Gene3D" id="3.90.640.10">
    <property type="entry name" value="Actin, Chain A, domain 4"/>
    <property type="match status" value="1"/>
</dbReference>
<dbReference type="InterPro" id="IPR043129">
    <property type="entry name" value="ATPase_NBD"/>
</dbReference>
<evidence type="ECO:0000313" key="5">
    <source>
        <dbReference type="Proteomes" id="UP000430634"/>
    </source>
</evidence>
<dbReference type="SUPFAM" id="SSF53067">
    <property type="entry name" value="Actin-like ATPase domain"/>
    <property type="match status" value="2"/>
</dbReference>
<name>A0A6I3SWH5_9BURK</name>
<dbReference type="GO" id="GO:0005524">
    <property type="term" value="F:ATP binding"/>
    <property type="evidence" value="ECO:0007669"/>
    <property type="project" value="UniProtKB-KW"/>
</dbReference>
<evidence type="ECO:0000313" key="4">
    <source>
        <dbReference type="EMBL" id="MTV53638.1"/>
    </source>
</evidence>
<dbReference type="AlphaFoldDB" id="A0A6I3SWH5"/>
<dbReference type="PANTHER" id="PTHR42749">
    <property type="entry name" value="CELL SHAPE-DETERMINING PROTEIN MREB"/>
    <property type="match status" value="1"/>
</dbReference>
<reference evidence="3" key="4">
    <citation type="submission" date="2024-05" db="EMBL/GenBank/DDBJ databases">
        <authorList>
            <person name="Sun Q."/>
            <person name="Zhou Y."/>
        </authorList>
    </citation>
    <scope>NUCLEOTIDE SEQUENCE</scope>
    <source>
        <strain evidence="3">CGMCC 1.15931</strain>
    </source>
</reference>
<dbReference type="InterPro" id="IPR013126">
    <property type="entry name" value="Hsp_70_fam"/>
</dbReference>
<evidence type="ECO:0000256" key="1">
    <source>
        <dbReference type="ARBA" id="ARBA00022741"/>
    </source>
</evidence>
<dbReference type="EMBL" id="BMKG01000001">
    <property type="protein sequence ID" value="GGB84033.1"/>
    <property type="molecule type" value="Genomic_DNA"/>
</dbReference>
<reference evidence="4 5" key="3">
    <citation type="submission" date="2019-11" db="EMBL/GenBank/DDBJ databases">
        <title>Type strains purchased from KCTC, JCM and DSMZ.</title>
        <authorList>
            <person name="Lu H."/>
        </authorList>
    </citation>
    <scope>NUCLEOTIDE SEQUENCE [LARGE SCALE GENOMIC DNA]</scope>
    <source>
        <strain evidence="4 5">KCTC 52429</strain>
    </source>
</reference>
<sequence length="947" mass="102446">MSQYLVSIDLGTTNTVLAYAAPAAPGARDVQLFDIEQLTAPGEVGSATLLPSARYHPADGELAEGELQLPWRQDDVAAVAQVVVGRLARRLGAAVPGRLVASAKSWLSHPGVDRMAPILPWGADEGVPKVSPVGASASYLAHLRGAWNHRFPDHPLEKQQIVLTIPASFDDGARALTLEAARLAGLPKLRLLEEPQAALYDWLYRHRDSLAADLAETRLVLVADVGGGTTDFSLVQVEVVDGEPVLTRIGVGNHLILGGDNMDLALAHLAESRLAQPDAPAARLSPGRLAQLTERCRAAKEQLLEADGPAQATVTLLGSGSKLIGGSRSVTLLKDDVERIVVDGFFPLNETQDEARRGRGAIVEFGLPYAADAAVTRHLVSFLRQHAAAARAALGQPDDGSLAVPDTLLLNGGVFRAGALARRLEQTLTAWRAARHLPPVRVLHNENPDVAVARGGVAYSLARQGFAPAIEGGSPRAYYLLLDGDKSPGVARRAVCILPRGAQPGREIGLADRTFGLRLGRPVRFHLVSTVSDLGERAGDVVELDPADFVALPPVATVLRLAGSDARKEVPVQLAVALSEVGTLDVHCVEASRPDGERWLLEFQLRGIDDDTGAVPDEPPPPRFADAVERIDRIFGGRTLQVDAKEVRQLRAGLENLLGSRERWPTPLLRHLFDALMERAKGRRRSPEHERVWLNLAGYCLRPGFGDTLDGWRIEQLWALFETGVQYQKDSQVRAEWWTLWRRVAGGLDATAQLRLLDDFAFNLQASAAERGRRPVTLVDGSEEDMLRLGAALERIPSAYKAEIGNWMLGEITKLPASGPKFDTRAAASFSRYLWALGRVGARQPFHGSAHEVAPVAAVETWLAAILQLDWKRIEPAGFAAAHLARKTGDRSRDIGDPLRDDIVRRLTGTGAPATWIAMVRDVVELDQASEQRMFGEALPPGLKLIG</sequence>
<reference evidence="6" key="2">
    <citation type="journal article" date="2019" name="Int. J. Syst. Evol. Microbiol.">
        <title>The Global Catalogue of Microorganisms (GCM) 10K type strain sequencing project: providing services to taxonomists for standard genome sequencing and annotation.</title>
        <authorList>
            <consortium name="The Broad Institute Genomics Platform"/>
            <consortium name="The Broad Institute Genome Sequencing Center for Infectious Disease"/>
            <person name="Wu L."/>
            <person name="Ma J."/>
        </authorList>
    </citation>
    <scope>NUCLEOTIDE SEQUENCE [LARGE SCALE GENOMIC DNA]</scope>
    <source>
        <strain evidence="6">CGMCC 1.15931</strain>
    </source>
</reference>
<gene>
    <name evidence="3" type="ORF">GCM10011572_02440</name>
    <name evidence="4" type="ORF">GM672_12965</name>
</gene>
<evidence type="ECO:0000256" key="2">
    <source>
        <dbReference type="ARBA" id="ARBA00022840"/>
    </source>
</evidence>
<keyword evidence="6" id="KW-1185">Reference proteome</keyword>
<dbReference type="PANTHER" id="PTHR42749:SF1">
    <property type="entry name" value="CELL SHAPE-DETERMINING PROTEIN MREB"/>
    <property type="match status" value="1"/>
</dbReference>
<keyword evidence="1" id="KW-0547">Nucleotide-binding</keyword>
<dbReference type="GO" id="GO:0140662">
    <property type="term" value="F:ATP-dependent protein folding chaperone"/>
    <property type="evidence" value="ECO:0007669"/>
    <property type="project" value="InterPro"/>
</dbReference>
<dbReference type="InterPro" id="IPR021030">
    <property type="entry name" value="DUF3731"/>
</dbReference>
<dbReference type="Gene3D" id="3.30.420.40">
    <property type="match status" value="2"/>
</dbReference>
<dbReference type="Proteomes" id="UP000430634">
    <property type="component" value="Unassembled WGS sequence"/>
</dbReference>
<dbReference type="Pfam" id="PF12531">
    <property type="entry name" value="DUF3731"/>
    <property type="match status" value="1"/>
</dbReference>
<dbReference type="RefSeq" id="WP_155470951.1">
    <property type="nucleotide sequence ID" value="NZ_BMKG01000001.1"/>
</dbReference>
<evidence type="ECO:0000313" key="3">
    <source>
        <dbReference type="EMBL" id="GGB84033.1"/>
    </source>
</evidence>
<keyword evidence="2" id="KW-0067">ATP-binding</keyword>